<protein>
    <submittedName>
        <fullName evidence="2">Uncharacterized protein</fullName>
    </submittedName>
</protein>
<gene>
    <name evidence="2" type="ORF">COLO4_03362</name>
</gene>
<dbReference type="Proteomes" id="UP000187203">
    <property type="component" value="Unassembled WGS sequence"/>
</dbReference>
<keyword evidence="1" id="KW-0472">Membrane</keyword>
<organism evidence="2 3">
    <name type="scientific">Corchorus olitorius</name>
    <dbReference type="NCBI Taxonomy" id="93759"/>
    <lineage>
        <taxon>Eukaryota</taxon>
        <taxon>Viridiplantae</taxon>
        <taxon>Streptophyta</taxon>
        <taxon>Embryophyta</taxon>
        <taxon>Tracheophyta</taxon>
        <taxon>Spermatophyta</taxon>
        <taxon>Magnoliopsida</taxon>
        <taxon>eudicotyledons</taxon>
        <taxon>Gunneridae</taxon>
        <taxon>Pentapetalae</taxon>
        <taxon>rosids</taxon>
        <taxon>malvids</taxon>
        <taxon>Malvales</taxon>
        <taxon>Malvaceae</taxon>
        <taxon>Grewioideae</taxon>
        <taxon>Apeibeae</taxon>
        <taxon>Corchorus</taxon>
    </lineage>
</organism>
<keyword evidence="1" id="KW-0812">Transmembrane</keyword>
<feature type="transmembrane region" description="Helical" evidence="1">
    <location>
        <begin position="65"/>
        <end position="82"/>
    </location>
</feature>
<evidence type="ECO:0000313" key="3">
    <source>
        <dbReference type="Proteomes" id="UP000187203"/>
    </source>
</evidence>
<comment type="caution">
    <text evidence="2">The sequence shown here is derived from an EMBL/GenBank/DDBJ whole genome shotgun (WGS) entry which is preliminary data.</text>
</comment>
<accession>A0A1R3KYS0</accession>
<dbReference type="OrthoDB" id="1165821at2759"/>
<evidence type="ECO:0000313" key="2">
    <source>
        <dbReference type="EMBL" id="OMP12254.1"/>
    </source>
</evidence>
<keyword evidence="1" id="KW-1133">Transmembrane helix</keyword>
<dbReference type="AlphaFoldDB" id="A0A1R3KYS0"/>
<keyword evidence="3" id="KW-1185">Reference proteome</keyword>
<name>A0A1R3KYS0_9ROSI</name>
<proteinExistence type="predicted"/>
<sequence length="83" mass="9629">MCLHQPWEDSLPIEDYTQSIGNDANNIVTGWHSWQARIAMLEARVARIEARVDGLEARMFFQQKALQIMCVLFLVTLVYAIYK</sequence>
<reference evidence="3" key="1">
    <citation type="submission" date="2013-09" db="EMBL/GenBank/DDBJ databases">
        <title>Corchorus olitorius genome sequencing.</title>
        <authorList>
            <person name="Alam M."/>
            <person name="Haque M.S."/>
            <person name="Islam M.S."/>
            <person name="Emdad E.M."/>
            <person name="Islam M.M."/>
            <person name="Ahmed B."/>
            <person name="Halim A."/>
            <person name="Hossen Q.M.M."/>
            <person name="Hossain M.Z."/>
            <person name="Ahmed R."/>
            <person name="Khan M.M."/>
            <person name="Islam R."/>
            <person name="Rashid M.M."/>
            <person name="Khan S.A."/>
            <person name="Rahman M.S."/>
            <person name="Alam M."/>
            <person name="Yahiya A.S."/>
            <person name="Khan M.S."/>
            <person name="Azam M.S."/>
            <person name="Haque T."/>
            <person name="Lashkar M.Z.H."/>
            <person name="Akhand A.I."/>
            <person name="Morshed G."/>
            <person name="Roy S."/>
            <person name="Uddin K.S."/>
            <person name="Rabeya T."/>
            <person name="Hossain A.S."/>
            <person name="Chowdhury A."/>
            <person name="Snigdha A.R."/>
            <person name="Mortoza M.S."/>
            <person name="Matin S.A."/>
            <person name="Hoque S.M.E."/>
            <person name="Islam M.K."/>
            <person name="Roy D.K."/>
            <person name="Haider R."/>
            <person name="Moosa M.M."/>
            <person name="Elias S.M."/>
            <person name="Hasan A.M."/>
            <person name="Jahan S."/>
            <person name="Shafiuddin M."/>
            <person name="Mahmood N."/>
            <person name="Shommy N.S."/>
        </authorList>
    </citation>
    <scope>NUCLEOTIDE SEQUENCE [LARGE SCALE GENOMIC DNA]</scope>
    <source>
        <strain evidence="3">cv. O-4</strain>
    </source>
</reference>
<evidence type="ECO:0000256" key="1">
    <source>
        <dbReference type="SAM" id="Phobius"/>
    </source>
</evidence>
<dbReference type="EMBL" id="AWUE01009644">
    <property type="protein sequence ID" value="OMP12254.1"/>
    <property type="molecule type" value="Genomic_DNA"/>
</dbReference>